<dbReference type="FunFam" id="3.30.160.60:FF:000100">
    <property type="entry name" value="Zinc finger 45-like"/>
    <property type="match status" value="3"/>
</dbReference>
<feature type="domain" description="C2H2-type" evidence="13">
    <location>
        <begin position="1382"/>
        <end position="1404"/>
    </location>
</feature>
<feature type="domain" description="C2H2-type" evidence="13">
    <location>
        <begin position="1548"/>
        <end position="1575"/>
    </location>
</feature>
<feature type="domain" description="C2H2-type" evidence="13">
    <location>
        <begin position="604"/>
        <end position="633"/>
    </location>
</feature>
<keyword evidence="6" id="KW-0862">Zinc</keyword>
<evidence type="ECO:0000313" key="15">
    <source>
        <dbReference type="Proteomes" id="UP000037069"/>
    </source>
</evidence>
<feature type="domain" description="C2H2-type" evidence="13">
    <location>
        <begin position="576"/>
        <end position="603"/>
    </location>
</feature>
<dbReference type="Pfam" id="PF00096">
    <property type="entry name" value="zf-C2H2"/>
    <property type="match status" value="16"/>
</dbReference>
<evidence type="ECO:0000256" key="10">
    <source>
        <dbReference type="ARBA" id="ARBA00023242"/>
    </source>
</evidence>
<name>A0A0L0C3F5_LUCCU</name>
<dbReference type="PROSITE" id="PS00028">
    <property type="entry name" value="ZINC_FINGER_C2H2_1"/>
    <property type="match status" value="34"/>
</dbReference>
<evidence type="ECO:0000256" key="9">
    <source>
        <dbReference type="ARBA" id="ARBA00023163"/>
    </source>
</evidence>
<feature type="domain" description="C2H2-type" evidence="13">
    <location>
        <begin position="1024"/>
        <end position="1048"/>
    </location>
</feature>
<sequence length="1932" mass="226946">MSERTTYADIFASSYQLAIHREMHTTERKYCCIICAESFNDSKALYHHQALHAKENKYVCNLCGKSYRQSAGLSQHMRWHRKQQERSLIIDIEKYLRILNMEKRKSVNERLKNVKLQSNVNKTAPGVKAKANEETNLEEYPKLRKPKPATLLKIQARQKKTNDLAIKATVKDLETADEKHVQVPLRQEFLDKKQQLEKATTNLLKKYEIRKMQGRLLDDDMCSLDSEEAQPLTLHQELDLQFNDLKLKDNENQITNVKNNKELNFLEQHLVNILYTKVQAHPNGFFAENLPLWYKKTFDKDIAKDWLELMERSRKFYIEKVQNKTVLYSKEVEFTDIKASGDMAEAPETEKESTHLIEKLFEKMLKNCFLPVNYNKPQTQTCGEIICENLQEFIINCKLCKIKIFEFEEFVQHFKNVHLDKALINDSTTERKIENKLHEDQEENYERVIKLEISEAHEPLKNDEKFTANIDNEEFLWEADNSNYTDDDKDEDYNTEDDGDPEEDEEQSKSIMRKPRKPKEFSCEICNKKYADSRRLQLHVKIVHLREKPYKCSMCDQAFAEERTLKNHVGHKHTGYECPECHKNFSTNRNLKRHMLIHVDKKEFICQEDNCGKAFATKGQLKDHQRYHTSEMFICEECGYKCRQRESLIVHKRHHTGEKPFGCKLCDRRFGSKPLLNEHMATHETERKHICDVCGKSFNRPKALYHHKHLHLGVKKFVCKICGQAYAQAAGLSAHMRKHREEGGSASFTTEPALPPNNTNILNCKRHESLREHKRQHTGEIPFGCEVCGRSFSLKKLLTRHMSSHETVRKHVCNVCGKSFNRHNALYHHKHLHSDVKKFFVKYVVRPMLRQRDYPLICENIEKIIICNFCQIKIFEFNEFVEHFRTIHWPEINGTHNKYNTLLHNVHPVKQAKIEDVKQLKLEVNEQAKDFHIEDESMQGSENDWRPELEMQQNISNSGFSNQEEDNCSDREESIGILKKEYLQNEKPNLKRKKHDFKCSICARTFIKKSTYETHIKEHKIMPYKCTKCSRSFDEELQLMQHQHLHDGYACDICQKVFKKRNNLVSHKETHVKTKNFKCTYENCEKAYSGQRQLQRHMRLVHIRGACFVCDICGSRQRDKIALADHMRSHTGERPFACSLCARRFMTKSRLGEHKACHETERKHVCEVCGKNFNRAKALYHHKHLHLDVKKFVCKLCGAAYAQCAGLSAHMRKHKDQQVFKQLFKLKLGKMLKNCFLPIQYNNLTSKTCGEIICQSETVFSIVCKFCDLRIFEYEEFLQHFRNNHWTEQLNVKNDGGNKECNEKSLDPNEIENEKLVKRDVCLESKILYDVEETEEDLETNDDDEWQPEMEEEQNEDSNDMTETKAILKKPVKDNKKRERPFKCEMCTRTFSNKSNYEAHKLKHKTVQYNCEKCSKTFVTEHELGLHQRSHNGYSCSICNMSFMKYESLRTHKESHIETKNFICTYKDCNKAFATKRRLGSHMRLHIREPTLVCELCGGRYRSTKELNDHIRRHTGEKPFACNLCDRRFTSKSLLGEHMACHETERKHVCEVCGKGFNRPKALYHHKHLHLEVKKFVCKICGAAYAQCAGLSAHMRKHKEKANMPTDFPRNDIILYEWKNNIKSENETDEEFLSNDCDKRYLANELVVKQTSEGGQDIDSEKEEENGNSSESSEDFSKSLVILKKATDKSSKTRKKKLFECTQCKRKFNTNFYLRIHVRQEHEPVSFQCDKCSKSFVEKRYLKLHQRSHIGYTCQICNKVFDKYEALRYHSESHIESRNFICDYEKCGKAFPNNRRLSAHKRCHFAVAPFVCEICGSRQRSKEFLIVHIRTHTGEKPYACSQCDRRFASKHFLQDHQAVHATERTHVCTVCGKAFASSKSLYHHRDLHLGIKKYVCKICNSAYTQSAGLSAHMRKHKQDSGLLDVEQTTSNN</sequence>
<feature type="domain" description="C2H2-type" evidence="13">
    <location>
        <begin position="1462"/>
        <end position="1491"/>
    </location>
</feature>
<dbReference type="GO" id="GO:0008270">
    <property type="term" value="F:zinc ion binding"/>
    <property type="evidence" value="ECO:0007669"/>
    <property type="project" value="UniProtKB-KW"/>
</dbReference>
<feature type="domain" description="C2H2-type" evidence="13">
    <location>
        <begin position="633"/>
        <end position="660"/>
    </location>
</feature>
<evidence type="ECO:0000256" key="5">
    <source>
        <dbReference type="ARBA" id="ARBA00022771"/>
    </source>
</evidence>
<keyword evidence="10" id="KW-0539">Nucleus</keyword>
<feature type="domain" description="C2H2-type" evidence="13">
    <location>
        <begin position="1108"/>
        <end position="1135"/>
    </location>
</feature>
<feature type="domain" description="C2H2-type" evidence="13">
    <location>
        <begin position="1077"/>
        <end position="1102"/>
    </location>
</feature>
<feature type="domain" description="C2H2-type" evidence="13">
    <location>
        <begin position="1727"/>
        <end position="1751"/>
    </location>
</feature>
<comment type="subcellular location">
    <subcellularLocation>
        <location evidence="1">Nucleus</location>
    </subcellularLocation>
</comment>
<keyword evidence="3" id="KW-0479">Metal-binding</keyword>
<organism evidence="14 15">
    <name type="scientific">Lucilia cuprina</name>
    <name type="common">Green bottle fly</name>
    <name type="synonym">Australian sheep blowfly</name>
    <dbReference type="NCBI Taxonomy" id="7375"/>
    <lineage>
        <taxon>Eukaryota</taxon>
        <taxon>Metazoa</taxon>
        <taxon>Ecdysozoa</taxon>
        <taxon>Arthropoda</taxon>
        <taxon>Hexapoda</taxon>
        <taxon>Insecta</taxon>
        <taxon>Pterygota</taxon>
        <taxon>Neoptera</taxon>
        <taxon>Endopterygota</taxon>
        <taxon>Diptera</taxon>
        <taxon>Brachycera</taxon>
        <taxon>Muscomorpha</taxon>
        <taxon>Oestroidea</taxon>
        <taxon>Calliphoridae</taxon>
        <taxon>Luciliinae</taxon>
        <taxon>Lucilia</taxon>
    </lineage>
</organism>
<dbReference type="OrthoDB" id="9411774at2759"/>
<feature type="domain" description="C2H2-type" evidence="13">
    <location>
        <begin position="521"/>
        <end position="549"/>
    </location>
</feature>
<feature type="domain" description="C2H2-type" evidence="13">
    <location>
        <begin position="1699"/>
        <end position="1722"/>
    </location>
</feature>
<evidence type="ECO:0000259" key="13">
    <source>
        <dbReference type="PROSITE" id="PS50157"/>
    </source>
</evidence>
<feature type="domain" description="C2H2-type" evidence="13">
    <location>
        <begin position="1838"/>
        <end position="1865"/>
    </location>
</feature>
<feature type="domain" description="C2H2-type" evidence="13">
    <location>
        <begin position="550"/>
        <end position="578"/>
    </location>
</feature>
<dbReference type="Pfam" id="PF13912">
    <property type="entry name" value="zf-C2H2_6"/>
    <property type="match status" value="5"/>
</dbReference>
<dbReference type="GO" id="GO:0005634">
    <property type="term" value="C:nucleus"/>
    <property type="evidence" value="ECO:0007669"/>
    <property type="project" value="UniProtKB-SubCell"/>
</dbReference>
<evidence type="ECO:0000256" key="3">
    <source>
        <dbReference type="ARBA" id="ARBA00022723"/>
    </source>
</evidence>
<feature type="compositionally biased region" description="Acidic residues" evidence="12">
    <location>
        <begin position="485"/>
        <end position="506"/>
    </location>
</feature>
<evidence type="ECO:0000256" key="2">
    <source>
        <dbReference type="ARBA" id="ARBA00006991"/>
    </source>
</evidence>
<feature type="domain" description="C2H2-type" evidence="13">
    <location>
        <begin position="661"/>
        <end position="688"/>
    </location>
</feature>
<feature type="domain" description="C2H2-type" evidence="13">
    <location>
        <begin position="1164"/>
        <end position="1191"/>
    </location>
</feature>
<dbReference type="OMA" id="ELHVNEH"/>
<feature type="domain" description="C2H2-type" evidence="13">
    <location>
        <begin position="811"/>
        <end position="838"/>
    </location>
</feature>
<feature type="domain" description="C2H2-type" evidence="13">
    <location>
        <begin position="1192"/>
        <end position="1219"/>
    </location>
</feature>
<comment type="similarity">
    <text evidence="2">Belongs to the krueppel C2H2-type zinc-finger protein family.</text>
</comment>
<comment type="caution">
    <text evidence="14">The sequence shown here is derived from an EMBL/GenBank/DDBJ whole genome shotgun (WGS) entry which is preliminary data.</text>
</comment>
<feature type="domain" description="C2H2-type" evidence="13">
    <location>
        <begin position="1434"/>
        <end position="1461"/>
    </location>
</feature>
<feature type="domain" description="C2H2-type" evidence="13">
    <location>
        <begin position="58"/>
        <end position="85"/>
    </location>
</feature>
<dbReference type="PANTHER" id="PTHR24394">
    <property type="entry name" value="ZINC FINGER PROTEIN"/>
    <property type="match status" value="1"/>
</dbReference>
<dbReference type="FunFam" id="3.30.160.60:FF:001156">
    <property type="entry name" value="Zinc finger protein 407"/>
    <property type="match status" value="1"/>
</dbReference>
<keyword evidence="4" id="KW-0677">Repeat</keyword>
<keyword evidence="5 11" id="KW-0863">Zinc-finger</keyword>
<feature type="domain" description="C2H2-type" evidence="13">
    <location>
        <begin position="1576"/>
        <end position="1603"/>
    </location>
</feature>
<dbReference type="EMBL" id="JRES01000955">
    <property type="protein sequence ID" value="KNC26772.1"/>
    <property type="molecule type" value="Genomic_DNA"/>
</dbReference>
<feature type="domain" description="C2H2-type" evidence="13">
    <location>
        <begin position="30"/>
        <end position="57"/>
    </location>
</feature>
<feature type="region of interest" description="Disordered" evidence="12">
    <location>
        <begin position="481"/>
        <end position="516"/>
    </location>
</feature>
<feature type="region of interest" description="Disordered" evidence="12">
    <location>
        <begin position="1334"/>
        <end position="1368"/>
    </location>
</feature>
<feature type="domain" description="C2H2-type" evidence="13">
    <location>
        <begin position="689"/>
        <end position="716"/>
    </location>
</feature>
<accession>A0A0L0C3F5</accession>
<feature type="domain" description="C2H2-type" evidence="13">
    <location>
        <begin position="1894"/>
        <end position="1921"/>
    </location>
</feature>
<keyword evidence="9" id="KW-0804">Transcription</keyword>
<dbReference type="SMART" id="SM00355">
    <property type="entry name" value="ZnF_C2H2"/>
    <property type="match status" value="39"/>
</dbReference>
<evidence type="ECO:0000256" key="11">
    <source>
        <dbReference type="PROSITE-ProRule" id="PRU00042"/>
    </source>
</evidence>
<feature type="domain" description="C2H2-type" evidence="13">
    <location>
        <begin position="1810"/>
        <end position="1837"/>
    </location>
</feature>
<feature type="domain" description="C2H2-type" evidence="13">
    <location>
        <begin position="717"/>
        <end position="744"/>
    </location>
</feature>
<dbReference type="FunFam" id="3.30.160.60:FF:000072">
    <property type="entry name" value="zinc finger protein 143 isoform X1"/>
    <property type="match status" value="1"/>
</dbReference>
<dbReference type="GO" id="GO:0045893">
    <property type="term" value="P:positive regulation of DNA-templated transcription"/>
    <property type="evidence" value="ECO:0007669"/>
    <property type="project" value="UniProtKB-ARBA"/>
</dbReference>
<feature type="domain" description="C2H2-type" evidence="13">
    <location>
        <begin position="1866"/>
        <end position="1893"/>
    </location>
</feature>
<feature type="domain" description="C2H2-type" evidence="13">
    <location>
        <begin position="1136"/>
        <end position="1163"/>
    </location>
</feature>
<keyword evidence="7" id="KW-0805">Transcription regulation</keyword>
<dbReference type="InterPro" id="IPR013087">
    <property type="entry name" value="Znf_C2H2_type"/>
</dbReference>
<evidence type="ECO:0000256" key="7">
    <source>
        <dbReference type="ARBA" id="ARBA00023015"/>
    </source>
</evidence>
<dbReference type="SUPFAM" id="SSF57667">
    <property type="entry name" value="beta-beta-alpha zinc fingers"/>
    <property type="match status" value="18"/>
</dbReference>
<evidence type="ECO:0000256" key="6">
    <source>
        <dbReference type="ARBA" id="ARBA00022833"/>
    </source>
</evidence>
<gene>
    <name evidence="14" type="ORF">FF38_06343</name>
</gene>
<proteinExistence type="inferred from homology"/>
<feature type="domain" description="C2H2-type" evidence="13">
    <location>
        <begin position="1520"/>
        <end position="1547"/>
    </location>
</feature>
<dbReference type="FunFam" id="3.30.160.60:FF:001732">
    <property type="entry name" value="Zgc:162936"/>
    <property type="match status" value="1"/>
</dbReference>
<feature type="domain" description="C2H2-type" evidence="13">
    <location>
        <begin position="1780"/>
        <end position="1809"/>
    </location>
</feature>
<dbReference type="FunFam" id="3.30.160.60:FF:002343">
    <property type="entry name" value="Zinc finger protein 33A"/>
    <property type="match status" value="1"/>
</dbReference>
<feature type="compositionally biased region" description="Acidic residues" evidence="12">
    <location>
        <begin position="1656"/>
        <end position="1666"/>
    </location>
</feature>
<evidence type="ECO:0000256" key="1">
    <source>
        <dbReference type="ARBA" id="ARBA00004123"/>
    </source>
</evidence>
<feature type="domain" description="C2H2-type" evidence="13">
    <location>
        <begin position="997"/>
        <end position="1019"/>
    </location>
</feature>
<evidence type="ECO:0000256" key="8">
    <source>
        <dbReference type="ARBA" id="ARBA00023125"/>
    </source>
</evidence>
<dbReference type="Gene3D" id="3.30.160.60">
    <property type="entry name" value="Classic Zinc Finger"/>
    <property type="match status" value="28"/>
</dbReference>
<feature type="region of interest" description="Disordered" evidence="12">
    <location>
        <begin position="1652"/>
        <end position="1676"/>
    </location>
</feature>
<dbReference type="InterPro" id="IPR036236">
    <property type="entry name" value="Znf_C2H2_sf"/>
</dbReference>
<feature type="domain" description="C2H2-type" evidence="13">
    <location>
        <begin position="1752"/>
        <end position="1779"/>
    </location>
</feature>
<dbReference type="GO" id="GO:0005694">
    <property type="term" value="C:chromosome"/>
    <property type="evidence" value="ECO:0007669"/>
    <property type="project" value="UniProtKB-ARBA"/>
</dbReference>
<keyword evidence="8" id="KW-0238">DNA-binding</keyword>
<dbReference type="PANTHER" id="PTHR24394:SF29">
    <property type="entry name" value="MYONEURIN"/>
    <property type="match status" value="1"/>
</dbReference>
<dbReference type="GO" id="GO:0043565">
    <property type="term" value="F:sequence-specific DNA binding"/>
    <property type="evidence" value="ECO:0007669"/>
    <property type="project" value="UniProtKB-ARBA"/>
</dbReference>
<evidence type="ECO:0000256" key="12">
    <source>
        <dbReference type="SAM" id="MobiDB-lite"/>
    </source>
</evidence>
<evidence type="ECO:0000313" key="14">
    <source>
        <dbReference type="EMBL" id="KNC26772.1"/>
    </source>
</evidence>
<reference evidence="14 15" key="1">
    <citation type="journal article" date="2015" name="Nat. Commun.">
        <title>Lucilia cuprina genome unlocks parasitic fly biology to underpin future interventions.</title>
        <authorList>
            <person name="Anstead C.A."/>
            <person name="Korhonen P.K."/>
            <person name="Young N.D."/>
            <person name="Hall R.S."/>
            <person name="Jex A.R."/>
            <person name="Murali S.C."/>
            <person name="Hughes D.S."/>
            <person name="Lee S.F."/>
            <person name="Perry T."/>
            <person name="Stroehlein A.J."/>
            <person name="Ansell B.R."/>
            <person name="Breugelmans B."/>
            <person name="Hofmann A."/>
            <person name="Qu J."/>
            <person name="Dugan S."/>
            <person name="Lee S.L."/>
            <person name="Chao H."/>
            <person name="Dinh H."/>
            <person name="Han Y."/>
            <person name="Doddapaneni H.V."/>
            <person name="Worley K.C."/>
            <person name="Muzny D.M."/>
            <person name="Ioannidis P."/>
            <person name="Waterhouse R.M."/>
            <person name="Zdobnov E.M."/>
            <person name="James P.J."/>
            <person name="Bagnall N.H."/>
            <person name="Kotze A.C."/>
            <person name="Gibbs R.A."/>
            <person name="Richards S."/>
            <person name="Batterham P."/>
            <person name="Gasser R.B."/>
        </authorList>
    </citation>
    <scope>NUCLEOTIDE SEQUENCE [LARGE SCALE GENOMIC DNA]</scope>
    <source>
        <strain evidence="14 15">LS</strain>
        <tissue evidence="14">Full body</tissue>
    </source>
</reference>
<dbReference type="PROSITE" id="PS50157">
    <property type="entry name" value="ZINC_FINGER_C2H2_2"/>
    <property type="match status" value="36"/>
</dbReference>
<feature type="domain" description="C2H2-type" evidence="13">
    <location>
        <begin position="1409"/>
        <end position="1433"/>
    </location>
</feature>
<dbReference type="GO" id="GO:0000981">
    <property type="term" value="F:DNA-binding transcription factor activity, RNA polymerase II-specific"/>
    <property type="evidence" value="ECO:0007669"/>
    <property type="project" value="TreeGrafter"/>
</dbReference>
<feature type="domain" description="C2H2-type" evidence="13">
    <location>
        <begin position="1492"/>
        <end position="1519"/>
    </location>
</feature>
<dbReference type="Proteomes" id="UP000037069">
    <property type="component" value="Unassembled WGS sequence"/>
</dbReference>
<feature type="domain" description="C2H2-type" evidence="13">
    <location>
        <begin position="1049"/>
        <end position="1076"/>
    </location>
</feature>
<keyword evidence="15" id="KW-1185">Reference proteome</keyword>
<evidence type="ECO:0000256" key="4">
    <source>
        <dbReference type="ARBA" id="ARBA00022737"/>
    </source>
</evidence>
<feature type="domain" description="C2H2-type" evidence="13">
    <location>
        <begin position="783"/>
        <end position="810"/>
    </location>
</feature>
<protein>
    <recommendedName>
        <fullName evidence="13">C2H2-type domain-containing protein</fullName>
    </recommendedName>
</protein>
<feature type="compositionally biased region" description="Acidic residues" evidence="12">
    <location>
        <begin position="1334"/>
        <end position="1360"/>
    </location>
</feature>